<reference evidence="2 3" key="1">
    <citation type="journal article" date="2023" name="Hortic Res">
        <title>Pangenome of water caltrop reveals structural variations and asymmetric subgenome divergence after allopolyploidization.</title>
        <authorList>
            <person name="Zhang X."/>
            <person name="Chen Y."/>
            <person name="Wang L."/>
            <person name="Yuan Y."/>
            <person name="Fang M."/>
            <person name="Shi L."/>
            <person name="Lu R."/>
            <person name="Comes H.P."/>
            <person name="Ma Y."/>
            <person name="Chen Y."/>
            <person name="Huang G."/>
            <person name="Zhou Y."/>
            <person name="Zheng Z."/>
            <person name="Qiu Y."/>
        </authorList>
    </citation>
    <scope>NUCLEOTIDE SEQUENCE [LARGE SCALE GENOMIC DNA]</scope>
    <source>
        <strain evidence="2">F231</strain>
    </source>
</reference>
<protein>
    <submittedName>
        <fullName evidence="2">Uncharacterized protein</fullName>
    </submittedName>
</protein>
<organism evidence="2 3">
    <name type="scientific">Trapa natans</name>
    <name type="common">Water chestnut</name>
    <dbReference type="NCBI Taxonomy" id="22666"/>
    <lineage>
        <taxon>Eukaryota</taxon>
        <taxon>Viridiplantae</taxon>
        <taxon>Streptophyta</taxon>
        <taxon>Embryophyta</taxon>
        <taxon>Tracheophyta</taxon>
        <taxon>Spermatophyta</taxon>
        <taxon>Magnoliopsida</taxon>
        <taxon>eudicotyledons</taxon>
        <taxon>Gunneridae</taxon>
        <taxon>Pentapetalae</taxon>
        <taxon>rosids</taxon>
        <taxon>malvids</taxon>
        <taxon>Myrtales</taxon>
        <taxon>Lythraceae</taxon>
        <taxon>Trapa</taxon>
    </lineage>
</organism>
<dbReference type="AlphaFoldDB" id="A0AAN7MFR5"/>
<dbReference type="Proteomes" id="UP001346149">
    <property type="component" value="Unassembled WGS sequence"/>
</dbReference>
<evidence type="ECO:0000256" key="1">
    <source>
        <dbReference type="SAM" id="MobiDB-lite"/>
    </source>
</evidence>
<accession>A0AAN7MFR5</accession>
<evidence type="ECO:0000313" key="2">
    <source>
        <dbReference type="EMBL" id="KAK4795366.1"/>
    </source>
</evidence>
<feature type="region of interest" description="Disordered" evidence="1">
    <location>
        <begin position="23"/>
        <end position="85"/>
    </location>
</feature>
<sequence length="85" mass="9430">MVMFSKFYKGFFCDKSTSKRVASIEEGKGNLSDKSKSSKSVVKRDEKCTQSSSIKSKSPMIQKKKSKSPPIPVSYFPIGSRVSVI</sequence>
<proteinExistence type="predicted"/>
<feature type="compositionally biased region" description="Low complexity" evidence="1">
    <location>
        <begin position="51"/>
        <end position="61"/>
    </location>
</feature>
<name>A0AAN7MFR5_TRANT</name>
<dbReference type="EMBL" id="JAXQNO010000007">
    <property type="protein sequence ID" value="KAK4795366.1"/>
    <property type="molecule type" value="Genomic_DNA"/>
</dbReference>
<feature type="compositionally biased region" description="Basic and acidic residues" evidence="1">
    <location>
        <begin position="23"/>
        <end position="48"/>
    </location>
</feature>
<keyword evidence="3" id="KW-1185">Reference proteome</keyword>
<gene>
    <name evidence="2" type="ORF">SAY86_013360</name>
</gene>
<comment type="caution">
    <text evidence="2">The sequence shown here is derived from an EMBL/GenBank/DDBJ whole genome shotgun (WGS) entry which is preliminary data.</text>
</comment>
<evidence type="ECO:0000313" key="3">
    <source>
        <dbReference type="Proteomes" id="UP001346149"/>
    </source>
</evidence>